<proteinExistence type="predicted"/>
<gene>
    <name evidence="1" type="ORF">SaccyDRAFT_3483</name>
</gene>
<sequence length="52" mass="5759">MDYDYVLVVAAVYRAPANAMAAHCREGPYDSRTYWSLLVDEDVTLVCVTSTG</sequence>
<evidence type="ECO:0000313" key="1">
    <source>
        <dbReference type="EMBL" id="EHR62312.1"/>
    </source>
</evidence>
<keyword evidence="2" id="KW-1185">Reference proteome</keyword>
<dbReference type="AlphaFoldDB" id="H5XR71"/>
<name>H5XR71_9PSEU</name>
<dbReference type="HOGENOM" id="CLU_3084458_0_0_11"/>
<reference evidence="1 2" key="1">
    <citation type="submission" date="2011-11" db="EMBL/GenBank/DDBJ databases">
        <title>The Noncontiguous Finished sequence of Saccharomonospora cyanea NA-134.</title>
        <authorList>
            <consortium name="US DOE Joint Genome Institute"/>
            <person name="Lucas S."/>
            <person name="Han J."/>
            <person name="Lapidus A."/>
            <person name="Cheng J.-F."/>
            <person name="Goodwin L."/>
            <person name="Pitluck S."/>
            <person name="Peters L."/>
            <person name="Ovchinnikova G."/>
            <person name="Lu M."/>
            <person name="Detter J.C."/>
            <person name="Han C."/>
            <person name="Tapia R."/>
            <person name="Land M."/>
            <person name="Hauser L."/>
            <person name="Kyrpides N."/>
            <person name="Ivanova N."/>
            <person name="Pagani I."/>
            <person name="Brambilla E.-M."/>
            <person name="Klenk H.-P."/>
            <person name="Woyke T."/>
        </authorList>
    </citation>
    <scope>NUCLEOTIDE SEQUENCE [LARGE SCALE GENOMIC DNA]</scope>
    <source>
        <strain evidence="1 2">NA-134</strain>
    </source>
</reference>
<evidence type="ECO:0000313" key="2">
    <source>
        <dbReference type="Proteomes" id="UP000002791"/>
    </source>
</evidence>
<organism evidence="1 2">
    <name type="scientific">Saccharomonospora cyanea NA-134</name>
    <dbReference type="NCBI Taxonomy" id="882082"/>
    <lineage>
        <taxon>Bacteria</taxon>
        <taxon>Bacillati</taxon>
        <taxon>Actinomycetota</taxon>
        <taxon>Actinomycetes</taxon>
        <taxon>Pseudonocardiales</taxon>
        <taxon>Pseudonocardiaceae</taxon>
        <taxon>Saccharomonospora</taxon>
    </lineage>
</organism>
<protein>
    <submittedName>
        <fullName evidence="1">Uncharacterized protein</fullName>
    </submittedName>
</protein>
<dbReference type="Proteomes" id="UP000002791">
    <property type="component" value="Chromosome"/>
</dbReference>
<accession>H5XR71</accession>
<dbReference type="EMBL" id="CM001440">
    <property type="protein sequence ID" value="EHR62312.1"/>
    <property type="molecule type" value="Genomic_DNA"/>
</dbReference>
<dbReference type="RefSeq" id="WP_005458045.1">
    <property type="nucleotide sequence ID" value="NZ_CM001440.1"/>
</dbReference>